<dbReference type="PANTHER" id="PTHR11439:SF524">
    <property type="entry name" value="RNA-DIRECTED DNA POLYMERASE, PROTEIN KINASE RLK-PELLE-DLSV FAMILY"/>
    <property type="match status" value="1"/>
</dbReference>
<gene>
    <name evidence="1" type="ORF">SLEP1_g17385</name>
</gene>
<sequence length="177" mass="20058">MKTRGKAKVGLLHYSASPPISIPKEPRTLKIALTNSGWYEAMKEELNALQKNKTWTLVPRTDSMNVIGSKWVFKTKLKADGTLERLKARLELSYAVNSFCQFMHSLPVGHFQLVKWILHYVKGTIDQCLHLLKDNSLDLYGLSNADWASCPLTRRSVTRRLDCKKNSPSVLLDMAPS</sequence>
<evidence type="ECO:0000313" key="2">
    <source>
        <dbReference type="Proteomes" id="UP001054252"/>
    </source>
</evidence>
<dbReference type="EMBL" id="BPVZ01000023">
    <property type="protein sequence ID" value="GKV05365.1"/>
    <property type="molecule type" value="Genomic_DNA"/>
</dbReference>
<organism evidence="1 2">
    <name type="scientific">Rubroshorea leprosula</name>
    <dbReference type="NCBI Taxonomy" id="152421"/>
    <lineage>
        <taxon>Eukaryota</taxon>
        <taxon>Viridiplantae</taxon>
        <taxon>Streptophyta</taxon>
        <taxon>Embryophyta</taxon>
        <taxon>Tracheophyta</taxon>
        <taxon>Spermatophyta</taxon>
        <taxon>Magnoliopsida</taxon>
        <taxon>eudicotyledons</taxon>
        <taxon>Gunneridae</taxon>
        <taxon>Pentapetalae</taxon>
        <taxon>rosids</taxon>
        <taxon>malvids</taxon>
        <taxon>Malvales</taxon>
        <taxon>Dipterocarpaceae</taxon>
        <taxon>Rubroshorea</taxon>
    </lineage>
</organism>
<keyword evidence="2" id="KW-1185">Reference proteome</keyword>
<protein>
    <recommendedName>
        <fullName evidence="3">Mitochondrial protein</fullName>
    </recommendedName>
</protein>
<proteinExistence type="predicted"/>
<evidence type="ECO:0000313" key="1">
    <source>
        <dbReference type="EMBL" id="GKV05365.1"/>
    </source>
</evidence>
<evidence type="ECO:0008006" key="3">
    <source>
        <dbReference type="Google" id="ProtNLM"/>
    </source>
</evidence>
<dbReference type="PANTHER" id="PTHR11439">
    <property type="entry name" value="GAG-POL-RELATED RETROTRANSPOSON"/>
    <property type="match status" value="1"/>
</dbReference>
<accession>A0AAV5IXT4</accession>
<dbReference type="Proteomes" id="UP001054252">
    <property type="component" value="Unassembled WGS sequence"/>
</dbReference>
<dbReference type="AlphaFoldDB" id="A0AAV5IXT4"/>
<comment type="caution">
    <text evidence="1">The sequence shown here is derived from an EMBL/GenBank/DDBJ whole genome shotgun (WGS) entry which is preliminary data.</text>
</comment>
<reference evidence="1 2" key="1">
    <citation type="journal article" date="2021" name="Commun. Biol.">
        <title>The genome of Shorea leprosula (Dipterocarpaceae) highlights the ecological relevance of drought in aseasonal tropical rainforests.</title>
        <authorList>
            <person name="Ng K.K.S."/>
            <person name="Kobayashi M.J."/>
            <person name="Fawcett J.A."/>
            <person name="Hatakeyama M."/>
            <person name="Paape T."/>
            <person name="Ng C.H."/>
            <person name="Ang C.C."/>
            <person name="Tnah L.H."/>
            <person name="Lee C.T."/>
            <person name="Nishiyama T."/>
            <person name="Sese J."/>
            <person name="O'Brien M.J."/>
            <person name="Copetti D."/>
            <person name="Mohd Noor M.I."/>
            <person name="Ong R.C."/>
            <person name="Putra M."/>
            <person name="Sireger I.Z."/>
            <person name="Indrioko S."/>
            <person name="Kosugi Y."/>
            <person name="Izuno A."/>
            <person name="Isagi Y."/>
            <person name="Lee S.L."/>
            <person name="Shimizu K.K."/>
        </authorList>
    </citation>
    <scope>NUCLEOTIDE SEQUENCE [LARGE SCALE GENOMIC DNA]</scope>
    <source>
        <strain evidence="1">214</strain>
    </source>
</reference>
<name>A0AAV5IXT4_9ROSI</name>